<keyword evidence="4" id="KW-1185">Reference proteome</keyword>
<keyword evidence="3" id="KW-0808">Transferase</keyword>
<dbReference type="AlphaFoldDB" id="V6F3L2"/>
<dbReference type="EMBL" id="HG794546">
    <property type="protein sequence ID" value="CDL00125.1"/>
    <property type="molecule type" value="Genomic_DNA"/>
</dbReference>
<proteinExistence type="predicted"/>
<name>V6F3L2_MAGGM</name>
<dbReference type="HOGENOM" id="CLU_009583_0_3_5"/>
<dbReference type="KEGG" id="mgy:MGMSRv2__2910"/>
<dbReference type="Gene3D" id="3.40.50.2000">
    <property type="entry name" value="Glycogen Phosphorylase B"/>
    <property type="match status" value="2"/>
</dbReference>
<dbReference type="CDD" id="cd03819">
    <property type="entry name" value="GT4_WavL-like"/>
    <property type="match status" value="1"/>
</dbReference>
<protein>
    <submittedName>
        <fullName evidence="3">Glycosyltransferase</fullName>
        <ecNumber evidence="3">2.4.1.250</ecNumber>
    </submittedName>
</protein>
<keyword evidence="3" id="KW-0328">Glycosyltransferase</keyword>
<evidence type="ECO:0000259" key="2">
    <source>
        <dbReference type="Pfam" id="PF13439"/>
    </source>
</evidence>
<feature type="domain" description="Glycosyltransferase subfamily 4-like N-terminal" evidence="2">
    <location>
        <begin position="39"/>
        <end position="194"/>
    </location>
</feature>
<dbReference type="InterPro" id="IPR001296">
    <property type="entry name" value="Glyco_trans_1"/>
</dbReference>
<feature type="domain" description="Glycosyl transferase family 1" evidence="1">
    <location>
        <begin position="211"/>
        <end position="371"/>
    </location>
</feature>
<dbReference type="Proteomes" id="UP000018922">
    <property type="component" value="Chromosome I"/>
</dbReference>
<dbReference type="Pfam" id="PF13439">
    <property type="entry name" value="Glyco_transf_4"/>
    <property type="match status" value="1"/>
</dbReference>
<dbReference type="STRING" id="1430440.MGMSRv2__2910"/>
<gene>
    <name evidence="3" type="ordered locus">MGMSRv2__2910</name>
</gene>
<dbReference type="EC" id="2.4.1.250" evidence="3"/>
<dbReference type="PANTHER" id="PTHR12526">
    <property type="entry name" value="GLYCOSYLTRANSFERASE"/>
    <property type="match status" value="1"/>
</dbReference>
<evidence type="ECO:0000313" key="3">
    <source>
        <dbReference type="EMBL" id="CDL00125.1"/>
    </source>
</evidence>
<evidence type="ECO:0000259" key="1">
    <source>
        <dbReference type="Pfam" id="PF00534"/>
    </source>
</evidence>
<dbReference type="eggNOG" id="COG0438">
    <property type="taxonomic scope" value="Bacteria"/>
</dbReference>
<evidence type="ECO:0000313" key="4">
    <source>
        <dbReference type="Proteomes" id="UP000018922"/>
    </source>
</evidence>
<dbReference type="Pfam" id="PF00534">
    <property type="entry name" value="Glycos_transf_1"/>
    <property type="match status" value="1"/>
</dbReference>
<dbReference type="SUPFAM" id="SSF53756">
    <property type="entry name" value="UDP-Glycosyltransferase/glycogen phosphorylase"/>
    <property type="match status" value="1"/>
</dbReference>
<dbReference type="GO" id="GO:0102710">
    <property type="term" value="F:D-inositol-3-phosphate glycosyltransferase activity"/>
    <property type="evidence" value="ECO:0007669"/>
    <property type="project" value="UniProtKB-EC"/>
</dbReference>
<organism evidence="3 4">
    <name type="scientific">Magnetospirillum gryphiswaldense (strain DSM 6361 / JCM 21280 / NBRC 15271 / MSR-1)</name>
    <dbReference type="NCBI Taxonomy" id="431944"/>
    <lineage>
        <taxon>Bacteria</taxon>
        <taxon>Pseudomonadati</taxon>
        <taxon>Pseudomonadota</taxon>
        <taxon>Alphaproteobacteria</taxon>
        <taxon>Rhodospirillales</taxon>
        <taxon>Rhodospirillaceae</taxon>
        <taxon>Magnetospirillum</taxon>
    </lineage>
</organism>
<dbReference type="InterPro" id="IPR028098">
    <property type="entry name" value="Glyco_trans_4-like_N"/>
</dbReference>
<reference evidence="3 4" key="1">
    <citation type="journal article" date="2014" name="Genome Announc.">
        <title>Complete genome sequence of Magnetospirillum gryphiswaldense MSR-1.</title>
        <authorList>
            <person name="Wang X."/>
            <person name="Wang Q."/>
            <person name="Zhang W."/>
            <person name="Wang Y."/>
            <person name="Li L."/>
            <person name="Wen T."/>
            <person name="Zhang T."/>
            <person name="Zhang Y."/>
            <person name="Xu J."/>
            <person name="Hu J."/>
            <person name="Li S."/>
            <person name="Liu L."/>
            <person name="Liu J."/>
            <person name="Jiang W."/>
            <person name="Tian J."/>
            <person name="Li Y."/>
            <person name="Schuler D."/>
            <person name="Wang L."/>
            <person name="Li J."/>
        </authorList>
    </citation>
    <scope>NUCLEOTIDE SEQUENCE [LARGE SCALE GENOMIC DNA]</scope>
    <source>
        <strain evidence="4">DSM 6361 / JCM 21280 / NBRC 15271 / MSR-1</strain>
    </source>
</reference>
<accession>V6F3L2</accession>
<sequence>MVMTLPQSMSETENPPIDAAESGVRQPVVLQVLPALVTGGVERGTVEVAQALGEAGWKAVVASSGGPMVRELIRAGAVHVEMPLASKNPLVMRANVKRLEKVIREHGVDIVHARSRAPAWSAHAAANRTGAHFITTFHGTYNLGGFGFKHWYNSVMVKGERVIAISEFIAEHARRIYGLAAERIRVIHRGVDLTKFDPNRVSQERIIQLANRWRLPDGYPVIMLPGRLTRWKGQRVLIEALALLGRHDVRCLLVGSDQGRSGYRQELVDLIKRRDLTHVVHIVDECNDMPAAYMLTDVVVSASTDPEAFGRVVVEAQAMGRPVIATDHGGPRESILAGRTGWLANPDDPRSLADAIARFLDLSAEERQRVADLGQAFVRANFTKEAMCAKTLAVYREILSGAPVVAQQDWLIDPEQA</sequence>